<keyword evidence="2" id="KW-1133">Transmembrane helix</keyword>
<evidence type="ECO:0000313" key="4">
    <source>
        <dbReference type="Proteomes" id="UP000612362"/>
    </source>
</evidence>
<protein>
    <submittedName>
        <fullName evidence="3">Uncharacterized protein</fullName>
    </submittedName>
</protein>
<feature type="transmembrane region" description="Helical" evidence="2">
    <location>
        <begin position="20"/>
        <end position="43"/>
    </location>
</feature>
<accession>A0A8J3MTV3</accession>
<feature type="compositionally biased region" description="Low complexity" evidence="1">
    <location>
        <begin position="230"/>
        <end position="242"/>
    </location>
</feature>
<feature type="compositionally biased region" description="Polar residues" evidence="1">
    <location>
        <begin position="129"/>
        <end position="144"/>
    </location>
</feature>
<feature type="transmembrane region" description="Helical" evidence="2">
    <location>
        <begin position="390"/>
        <end position="415"/>
    </location>
</feature>
<feature type="compositionally biased region" description="Low complexity" evidence="1">
    <location>
        <begin position="263"/>
        <end position="286"/>
    </location>
</feature>
<keyword evidence="2" id="KW-0472">Membrane</keyword>
<keyword evidence="4" id="KW-1185">Reference proteome</keyword>
<gene>
    <name evidence="3" type="ORF">KSX_29430</name>
</gene>
<feature type="compositionally biased region" description="Acidic residues" evidence="1">
    <location>
        <begin position="296"/>
        <end position="308"/>
    </location>
</feature>
<evidence type="ECO:0000256" key="2">
    <source>
        <dbReference type="SAM" id="Phobius"/>
    </source>
</evidence>
<feature type="compositionally biased region" description="Polar residues" evidence="1">
    <location>
        <begin position="74"/>
        <end position="98"/>
    </location>
</feature>
<dbReference type="AlphaFoldDB" id="A0A8J3MTV3"/>
<comment type="caution">
    <text evidence="3">The sequence shown here is derived from an EMBL/GenBank/DDBJ whole genome shotgun (WGS) entry which is preliminary data.</text>
</comment>
<evidence type="ECO:0000256" key="1">
    <source>
        <dbReference type="SAM" id="MobiDB-lite"/>
    </source>
</evidence>
<sequence length="425" mass="44898">MIDTVLALWNQKNRRRGVKFALTFLFMCVCMSMLCIIVSMNFWPTQGGHDPGHSANADQRQAEKAKEQRAKATNEANNQAKVTPTITAIPTDEPSTIAQIPCDSSSSNSSAQNGSNSQANVPPVVALPSQGTQTYTPPSQQGGSTIPPYTPGNTGGTTPSYTPSPTGNTGGTTPTYTPTTQPGSGTPPGQSGSGTPYTPGQNNVTETPTYTPGQVANRSDSSYTPGQYGGDQQYGSDQQYPPVQATPTAKPVSPPNAPVVQKPSRPSAPATPEAPEAPASPSIVASNDSYTPSGDTGDEATADNDNNEDVPSITSRAPSPMPSIEGTPTTPDVESPSYWPDDEESGDEIDYEIPRVYWSYHGGHIRYWPVSCQHATEPVVPKTVDTTAALWGNVIFIFGGSFVATTLLLGSAYLLKRRQRKAMAL</sequence>
<keyword evidence="2" id="KW-0812">Transmembrane</keyword>
<dbReference type="EMBL" id="BNJF01000001">
    <property type="protein sequence ID" value="GHO44780.1"/>
    <property type="molecule type" value="Genomic_DNA"/>
</dbReference>
<feature type="compositionally biased region" description="Low complexity" evidence="1">
    <location>
        <begin position="156"/>
        <end position="200"/>
    </location>
</feature>
<evidence type="ECO:0000313" key="3">
    <source>
        <dbReference type="EMBL" id="GHO44780.1"/>
    </source>
</evidence>
<dbReference type="Proteomes" id="UP000612362">
    <property type="component" value="Unassembled WGS sequence"/>
</dbReference>
<reference evidence="3" key="1">
    <citation type="submission" date="2020-10" db="EMBL/GenBank/DDBJ databases">
        <title>Taxonomic study of unclassified bacteria belonging to the class Ktedonobacteria.</title>
        <authorList>
            <person name="Yabe S."/>
            <person name="Wang C.M."/>
            <person name="Zheng Y."/>
            <person name="Sakai Y."/>
            <person name="Cavaletti L."/>
            <person name="Monciardini P."/>
            <person name="Donadio S."/>
        </authorList>
    </citation>
    <scope>NUCLEOTIDE SEQUENCE</scope>
    <source>
        <strain evidence="3">SOSP1-1</strain>
    </source>
</reference>
<feature type="compositionally biased region" description="Basic and acidic residues" evidence="1">
    <location>
        <begin position="60"/>
        <end position="72"/>
    </location>
</feature>
<dbReference type="PRINTS" id="PR01217">
    <property type="entry name" value="PRICHEXTENSN"/>
</dbReference>
<feature type="compositionally biased region" description="Low complexity" evidence="1">
    <location>
        <begin position="104"/>
        <end position="120"/>
    </location>
</feature>
<feature type="compositionally biased region" description="Polar residues" evidence="1">
    <location>
        <begin position="201"/>
        <end position="224"/>
    </location>
</feature>
<proteinExistence type="predicted"/>
<name>A0A8J3MTV3_9CHLR</name>
<feature type="region of interest" description="Disordered" evidence="1">
    <location>
        <begin position="49"/>
        <end position="346"/>
    </location>
</feature>
<organism evidence="3 4">
    <name type="scientific">Ktedonospora formicarum</name>
    <dbReference type="NCBI Taxonomy" id="2778364"/>
    <lineage>
        <taxon>Bacteria</taxon>
        <taxon>Bacillati</taxon>
        <taxon>Chloroflexota</taxon>
        <taxon>Ktedonobacteria</taxon>
        <taxon>Ktedonobacterales</taxon>
        <taxon>Ktedonobacteraceae</taxon>
        <taxon>Ktedonospora</taxon>
    </lineage>
</organism>